<organism evidence="2 3">
    <name type="scientific">Muiribacterium halophilum</name>
    <dbReference type="NCBI Taxonomy" id="2053465"/>
    <lineage>
        <taxon>Bacteria</taxon>
        <taxon>Candidatus Muiribacteriota</taxon>
        <taxon>Candidatus Muiribacteriia</taxon>
        <taxon>Candidatus Muiribacteriales</taxon>
        <taxon>Candidatus Muiribacteriaceae</taxon>
        <taxon>Candidatus Muiribacterium</taxon>
    </lineage>
</organism>
<feature type="chain" id="PRO_5014924557" description="Lipoprotein" evidence="1">
    <location>
        <begin position="23"/>
        <end position="161"/>
    </location>
</feature>
<dbReference type="EMBL" id="PKTG01000087">
    <property type="protein sequence ID" value="PLX17415.1"/>
    <property type="molecule type" value="Genomic_DNA"/>
</dbReference>
<evidence type="ECO:0000313" key="3">
    <source>
        <dbReference type="Proteomes" id="UP000234857"/>
    </source>
</evidence>
<dbReference type="AlphaFoldDB" id="A0A2N5ZFF0"/>
<name>A0A2N5ZFF0_MUIH1</name>
<accession>A0A2N5ZFF0</accession>
<comment type="caution">
    <text evidence="2">The sequence shown here is derived from an EMBL/GenBank/DDBJ whole genome shotgun (WGS) entry which is preliminary data.</text>
</comment>
<proteinExistence type="predicted"/>
<gene>
    <name evidence="2" type="ORF">C0601_07595</name>
</gene>
<evidence type="ECO:0000256" key="1">
    <source>
        <dbReference type="SAM" id="SignalP"/>
    </source>
</evidence>
<sequence>MRNIIKASLLIMIFLLTGCSGGSSVSNVYTPYDTQSLVERDNTVLNTESSILGVVVRFPANVFDSDITQRVAVRFPYPSDWEIDLEKDETYDVLRTDKEKYQVWYNITEKDKNSPVLAVARTGDMLKVLFYEDERLIGERDYTVLQSDIDSGSINIDIYVL</sequence>
<evidence type="ECO:0008006" key="4">
    <source>
        <dbReference type="Google" id="ProtNLM"/>
    </source>
</evidence>
<keyword evidence="1" id="KW-0732">Signal</keyword>
<protein>
    <recommendedName>
        <fullName evidence="4">Lipoprotein</fullName>
    </recommendedName>
</protein>
<feature type="signal peptide" evidence="1">
    <location>
        <begin position="1"/>
        <end position="22"/>
    </location>
</feature>
<dbReference type="PROSITE" id="PS51257">
    <property type="entry name" value="PROKAR_LIPOPROTEIN"/>
    <property type="match status" value="1"/>
</dbReference>
<reference evidence="2 3" key="1">
    <citation type="submission" date="2017-11" db="EMBL/GenBank/DDBJ databases">
        <title>Genome-resolved metagenomics identifies genetic mobility, metabolic interactions, and unexpected diversity in perchlorate-reducing communities.</title>
        <authorList>
            <person name="Barnum T.P."/>
            <person name="Figueroa I.A."/>
            <person name="Carlstrom C.I."/>
            <person name="Lucas L.N."/>
            <person name="Engelbrektson A.L."/>
            <person name="Coates J.D."/>
        </authorList>
    </citation>
    <scope>NUCLEOTIDE SEQUENCE [LARGE SCALE GENOMIC DNA]</scope>
    <source>
        <strain evidence="2">BM706</strain>
    </source>
</reference>
<dbReference type="Proteomes" id="UP000234857">
    <property type="component" value="Unassembled WGS sequence"/>
</dbReference>
<evidence type="ECO:0000313" key="2">
    <source>
        <dbReference type="EMBL" id="PLX17415.1"/>
    </source>
</evidence>